<gene>
    <name evidence="2" type="ORF">GCM10010521_35590</name>
</gene>
<evidence type="ECO:0000313" key="3">
    <source>
        <dbReference type="Proteomes" id="UP001500893"/>
    </source>
</evidence>
<reference evidence="3" key="1">
    <citation type="journal article" date="2019" name="Int. J. Syst. Evol. Microbiol.">
        <title>The Global Catalogue of Microorganisms (GCM) 10K type strain sequencing project: providing services to taxonomists for standard genome sequencing and annotation.</title>
        <authorList>
            <consortium name="The Broad Institute Genomics Platform"/>
            <consortium name="The Broad Institute Genome Sequencing Center for Infectious Disease"/>
            <person name="Wu L."/>
            <person name="Ma J."/>
        </authorList>
    </citation>
    <scope>NUCLEOTIDE SEQUENCE [LARGE SCALE GENOMIC DNA]</scope>
    <source>
        <strain evidence="3">JCM 11574</strain>
    </source>
</reference>
<accession>A0ABP6NJ64</accession>
<proteinExistence type="predicted"/>
<evidence type="ECO:0000256" key="1">
    <source>
        <dbReference type="SAM" id="MobiDB-lite"/>
    </source>
</evidence>
<keyword evidence="3" id="KW-1185">Reference proteome</keyword>
<comment type="caution">
    <text evidence="2">The sequence shown here is derived from an EMBL/GenBank/DDBJ whole genome shotgun (WGS) entry which is preliminary data.</text>
</comment>
<feature type="region of interest" description="Disordered" evidence="1">
    <location>
        <begin position="24"/>
        <end position="62"/>
    </location>
</feature>
<sequence>MTGTQIPPREPGAALLAVGRFFRPGTPPPGLHGVTLTGGREADIRNDPGRRGRCQRARGKEA</sequence>
<feature type="compositionally biased region" description="Basic residues" evidence="1">
    <location>
        <begin position="51"/>
        <end position="62"/>
    </location>
</feature>
<dbReference type="Proteomes" id="UP001500893">
    <property type="component" value="Unassembled WGS sequence"/>
</dbReference>
<protein>
    <submittedName>
        <fullName evidence="2">Uncharacterized protein</fullName>
    </submittedName>
</protein>
<evidence type="ECO:0000313" key="2">
    <source>
        <dbReference type="EMBL" id="GAA3145463.1"/>
    </source>
</evidence>
<feature type="compositionally biased region" description="Basic and acidic residues" evidence="1">
    <location>
        <begin position="40"/>
        <end position="50"/>
    </location>
</feature>
<organism evidence="2 3">
    <name type="scientific">Streptomyces rameus</name>
    <dbReference type="NCBI Taxonomy" id="68261"/>
    <lineage>
        <taxon>Bacteria</taxon>
        <taxon>Bacillati</taxon>
        <taxon>Actinomycetota</taxon>
        <taxon>Actinomycetes</taxon>
        <taxon>Kitasatosporales</taxon>
        <taxon>Streptomycetaceae</taxon>
        <taxon>Streptomyces</taxon>
    </lineage>
</organism>
<dbReference type="EMBL" id="BAAAVM010000041">
    <property type="protein sequence ID" value="GAA3145463.1"/>
    <property type="molecule type" value="Genomic_DNA"/>
</dbReference>
<dbReference type="RefSeq" id="WP_345052713.1">
    <property type="nucleotide sequence ID" value="NZ_BAAAVM010000041.1"/>
</dbReference>
<name>A0ABP6NJ64_9ACTN</name>